<comment type="caution">
    <text evidence="1">The sequence shown here is derived from an EMBL/GenBank/DDBJ whole genome shotgun (WGS) entry which is preliminary data.</text>
</comment>
<accession>A0A5J4UB77</accession>
<dbReference type="AlphaFoldDB" id="A0A5J4UB77"/>
<gene>
    <name evidence="1" type="ORF">EZS28_037061</name>
</gene>
<organism evidence="1 2">
    <name type="scientific">Streblomastix strix</name>
    <dbReference type="NCBI Taxonomy" id="222440"/>
    <lineage>
        <taxon>Eukaryota</taxon>
        <taxon>Metamonada</taxon>
        <taxon>Preaxostyla</taxon>
        <taxon>Oxymonadida</taxon>
        <taxon>Streblomastigidae</taxon>
        <taxon>Streblomastix</taxon>
    </lineage>
</organism>
<dbReference type="Proteomes" id="UP000324800">
    <property type="component" value="Unassembled WGS sequence"/>
</dbReference>
<evidence type="ECO:0000313" key="2">
    <source>
        <dbReference type="Proteomes" id="UP000324800"/>
    </source>
</evidence>
<proteinExistence type="predicted"/>
<evidence type="ECO:0000313" key="1">
    <source>
        <dbReference type="EMBL" id="KAA6367413.1"/>
    </source>
</evidence>
<dbReference type="EMBL" id="SNRW01018359">
    <property type="protein sequence ID" value="KAA6367413.1"/>
    <property type="molecule type" value="Genomic_DNA"/>
</dbReference>
<reference evidence="1 2" key="1">
    <citation type="submission" date="2019-03" db="EMBL/GenBank/DDBJ databases">
        <title>Single cell metagenomics reveals metabolic interactions within the superorganism composed of flagellate Streblomastix strix and complex community of Bacteroidetes bacteria on its surface.</title>
        <authorList>
            <person name="Treitli S.C."/>
            <person name="Kolisko M."/>
            <person name="Husnik F."/>
            <person name="Keeling P."/>
            <person name="Hampl V."/>
        </authorList>
    </citation>
    <scope>NUCLEOTIDE SEQUENCE [LARGE SCALE GENOMIC DNA]</scope>
    <source>
        <strain evidence="1">ST1C</strain>
    </source>
</reference>
<protein>
    <submittedName>
        <fullName evidence="1">Uncharacterized protein</fullName>
    </submittedName>
</protein>
<name>A0A5J4UB77_9EUKA</name>
<sequence>MFVSDQAVNESRDGSLKKPFESVSNALVALDHIERPIQFERTIYILDQEYHASVSINTQNRSIVLKSGLNIDQETKLANKVRWTTEQNDEYLLYFNSGILTLECFHFQYTKRDSQVNPQHNLIFAQPLVDYYYITYNHILLVLCN</sequence>